<dbReference type="AlphaFoldDB" id="A0A926INT1"/>
<keyword evidence="6" id="KW-0862">Zinc</keyword>
<dbReference type="InterPro" id="IPR011324">
    <property type="entry name" value="Cytotoxic_necrot_fac-like_cat"/>
</dbReference>
<comment type="similarity">
    <text evidence="2 10">Belongs to the purine nucleoside phosphorylase YfiH/LACC1 family.</text>
</comment>
<dbReference type="PANTHER" id="PTHR30616:SF2">
    <property type="entry name" value="PURINE NUCLEOSIDE PHOSPHORYLASE LACC1"/>
    <property type="match status" value="1"/>
</dbReference>
<evidence type="ECO:0000256" key="5">
    <source>
        <dbReference type="ARBA" id="ARBA00022801"/>
    </source>
</evidence>
<evidence type="ECO:0000256" key="8">
    <source>
        <dbReference type="ARBA" id="ARBA00048968"/>
    </source>
</evidence>
<dbReference type="Pfam" id="PF02578">
    <property type="entry name" value="Cu-oxidase_4"/>
    <property type="match status" value="1"/>
</dbReference>
<keyword evidence="3" id="KW-0808">Transferase</keyword>
<dbReference type="InterPro" id="IPR038371">
    <property type="entry name" value="Cu_polyphenol_OxRdtase_sf"/>
</dbReference>
<reference evidence="11" key="1">
    <citation type="submission" date="2020-08" db="EMBL/GenBank/DDBJ databases">
        <title>Genome public.</title>
        <authorList>
            <person name="Liu C."/>
            <person name="Sun Q."/>
        </authorList>
    </citation>
    <scope>NUCLEOTIDE SEQUENCE</scope>
    <source>
        <strain evidence="11">N12</strain>
    </source>
</reference>
<comment type="catalytic activity">
    <reaction evidence="7">
        <text>adenosine + H2O + H(+) = inosine + NH4(+)</text>
        <dbReference type="Rhea" id="RHEA:24408"/>
        <dbReference type="ChEBI" id="CHEBI:15377"/>
        <dbReference type="ChEBI" id="CHEBI:15378"/>
        <dbReference type="ChEBI" id="CHEBI:16335"/>
        <dbReference type="ChEBI" id="CHEBI:17596"/>
        <dbReference type="ChEBI" id="CHEBI:28938"/>
        <dbReference type="EC" id="3.5.4.4"/>
    </reaction>
    <physiologicalReaction direction="left-to-right" evidence="7">
        <dbReference type="Rhea" id="RHEA:24409"/>
    </physiologicalReaction>
</comment>
<evidence type="ECO:0000256" key="6">
    <source>
        <dbReference type="ARBA" id="ARBA00022833"/>
    </source>
</evidence>
<gene>
    <name evidence="11" type="primary">pgeF</name>
    <name evidence="11" type="ORF">H8744_00795</name>
</gene>
<dbReference type="Gene3D" id="3.60.140.10">
    <property type="entry name" value="CNF1/YfiH-like putative cysteine hydrolases"/>
    <property type="match status" value="1"/>
</dbReference>
<dbReference type="SUPFAM" id="SSF64438">
    <property type="entry name" value="CNF1/YfiH-like putative cysteine hydrolases"/>
    <property type="match status" value="1"/>
</dbReference>
<protein>
    <recommendedName>
        <fullName evidence="10">Purine nucleoside phosphorylase</fullName>
    </recommendedName>
</protein>
<evidence type="ECO:0000256" key="7">
    <source>
        <dbReference type="ARBA" id="ARBA00047989"/>
    </source>
</evidence>
<evidence type="ECO:0000313" key="12">
    <source>
        <dbReference type="Proteomes" id="UP000651085"/>
    </source>
</evidence>
<evidence type="ECO:0000256" key="10">
    <source>
        <dbReference type="RuleBase" id="RU361274"/>
    </source>
</evidence>
<dbReference type="CDD" id="cd16833">
    <property type="entry name" value="YfiH"/>
    <property type="match status" value="1"/>
</dbReference>
<dbReference type="NCBIfam" id="TIGR00726">
    <property type="entry name" value="peptidoglycan editing factor PgeF"/>
    <property type="match status" value="1"/>
</dbReference>
<proteinExistence type="inferred from homology"/>
<accession>A0A926INT1</accession>
<evidence type="ECO:0000256" key="1">
    <source>
        <dbReference type="ARBA" id="ARBA00000553"/>
    </source>
</evidence>
<dbReference type="EMBL" id="JACRTF010000001">
    <property type="protein sequence ID" value="MBC8591795.1"/>
    <property type="molecule type" value="Genomic_DNA"/>
</dbReference>
<dbReference type="Proteomes" id="UP000651085">
    <property type="component" value="Unassembled WGS sequence"/>
</dbReference>
<evidence type="ECO:0000256" key="3">
    <source>
        <dbReference type="ARBA" id="ARBA00022679"/>
    </source>
</evidence>
<keyword evidence="4" id="KW-0479">Metal-binding</keyword>
<dbReference type="InterPro" id="IPR003730">
    <property type="entry name" value="Cu_polyphenol_OxRdtase"/>
</dbReference>
<comment type="catalytic activity">
    <reaction evidence="1">
        <text>inosine + phosphate = alpha-D-ribose 1-phosphate + hypoxanthine</text>
        <dbReference type="Rhea" id="RHEA:27646"/>
        <dbReference type="ChEBI" id="CHEBI:17368"/>
        <dbReference type="ChEBI" id="CHEBI:17596"/>
        <dbReference type="ChEBI" id="CHEBI:43474"/>
        <dbReference type="ChEBI" id="CHEBI:57720"/>
        <dbReference type="EC" id="2.4.2.1"/>
    </reaction>
    <physiologicalReaction direction="left-to-right" evidence="1">
        <dbReference type="Rhea" id="RHEA:27647"/>
    </physiologicalReaction>
</comment>
<dbReference type="RefSeq" id="WP_262433016.1">
    <property type="nucleotide sequence ID" value="NZ_JACRTF010000001.1"/>
</dbReference>
<evidence type="ECO:0000256" key="2">
    <source>
        <dbReference type="ARBA" id="ARBA00007353"/>
    </source>
</evidence>
<name>A0A926INT1_9BACT</name>
<comment type="catalytic activity">
    <reaction evidence="9">
        <text>S-methyl-5'-thioadenosine + phosphate = 5-(methylsulfanyl)-alpha-D-ribose 1-phosphate + adenine</text>
        <dbReference type="Rhea" id="RHEA:11852"/>
        <dbReference type="ChEBI" id="CHEBI:16708"/>
        <dbReference type="ChEBI" id="CHEBI:17509"/>
        <dbReference type="ChEBI" id="CHEBI:43474"/>
        <dbReference type="ChEBI" id="CHEBI:58533"/>
        <dbReference type="EC" id="2.4.2.28"/>
    </reaction>
    <physiologicalReaction direction="left-to-right" evidence="9">
        <dbReference type="Rhea" id="RHEA:11853"/>
    </physiologicalReaction>
</comment>
<organism evidence="11 12">
    <name type="scientific">Jilunia laotingensis</name>
    <dbReference type="NCBI Taxonomy" id="2763675"/>
    <lineage>
        <taxon>Bacteria</taxon>
        <taxon>Pseudomonadati</taxon>
        <taxon>Bacteroidota</taxon>
        <taxon>Bacteroidia</taxon>
        <taxon>Bacteroidales</taxon>
        <taxon>Bacteroidaceae</taxon>
        <taxon>Jilunia</taxon>
    </lineage>
</organism>
<evidence type="ECO:0000313" key="11">
    <source>
        <dbReference type="EMBL" id="MBC8591795.1"/>
    </source>
</evidence>
<dbReference type="GO" id="GO:0005507">
    <property type="term" value="F:copper ion binding"/>
    <property type="evidence" value="ECO:0007669"/>
    <property type="project" value="TreeGrafter"/>
</dbReference>
<sequence>MISLTEDKRMLGYRSLGVYPDIFHFVTTRFGGCSEGTYATFNCSPFAGDEADHVCRNQERLFEAMPQRPRELIIPHQTHGVKSLVVNEAFLSLSGEEKMESLEGIDTVMTCEPGCCICISTADCVPVLLFDTQHRAVAAVHAGWRGTVDYIVGHALERMYAVYGTEGKDVIACIGPSISLEAFEVGDEVVEAFRRNGFDLSRISRRNTETRKQHIDLWEANRLQLLDFGVPSSQIEIAGICTYRQQEEFFSARRLGIASGRILSGIMIQ</sequence>
<dbReference type="GO" id="GO:0017061">
    <property type="term" value="F:S-methyl-5-thioadenosine phosphorylase activity"/>
    <property type="evidence" value="ECO:0007669"/>
    <property type="project" value="UniProtKB-EC"/>
</dbReference>
<comment type="caution">
    <text evidence="11">The sequence shown here is derived from an EMBL/GenBank/DDBJ whole genome shotgun (WGS) entry which is preliminary data.</text>
</comment>
<keyword evidence="5" id="KW-0378">Hydrolase</keyword>
<keyword evidence="12" id="KW-1185">Reference proteome</keyword>
<evidence type="ECO:0000256" key="4">
    <source>
        <dbReference type="ARBA" id="ARBA00022723"/>
    </source>
</evidence>
<comment type="catalytic activity">
    <reaction evidence="8">
        <text>adenosine + phosphate = alpha-D-ribose 1-phosphate + adenine</text>
        <dbReference type="Rhea" id="RHEA:27642"/>
        <dbReference type="ChEBI" id="CHEBI:16335"/>
        <dbReference type="ChEBI" id="CHEBI:16708"/>
        <dbReference type="ChEBI" id="CHEBI:43474"/>
        <dbReference type="ChEBI" id="CHEBI:57720"/>
        <dbReference type="EC" id="2.4.2.1"/>
    </reaction>
    <physiologicalReaction direction="left-to-right" evidence="8">
        <dbReference type="Rhea" id="RHEA:27643"/>
    </physiologicalReaction>
</comment>
<evidence type="ECO:0000256" key="9">
    <source>
        <dbReference type="ARBA" id="ARBA00049893"/>
    </source>
</evidence>
<dbReference type="GO" id="GO:0016787">
    <property type="term" value="F:hydrolase activity"/>
    <property type="evidence" value="ECO:0007669"/>
    <property type="project" value="UniProtKB-KW"/>
</dbReference>
<dbReference type="PANTHER" id="PTHR30616">
    <property type="entry name" value="UNCHARACTERIZED PROTEIN YFIH"/>
    <property type="match status" value="1"/>
</dbReference>